<sequence length="316" mass="32504">MTRFALLLLLAALGCAPGDPDAPPNDPAPEVADALASDLQTRLASAGLKAVTLDVASGEGLEAYALANVSPSEGAYLVQWADLGQVELEQVLSAMVPAPEAEGFFYPAAPSPAFGMMRADSVVAVARGGTGELLAVMNGAFLETPMQPSTRLAFPVASGGEIVTGGSSPNGPGRPGARGRRWDQPLRALAMGTREVRIADVDPASGAPLGADAFADAFASYAPEAHPTRRATRFHVFGALDRDGDGTTETLVAVTNDGTTSIEQTGAVLDALGVAPEARIAPDGGASVFVWNRSSGALHRPTGDQPLPHFLTLRLR</sequence>
<protein>
    <recommendedName>
        <fullName evidence="4">Phosphodiester glycosidase domain-containing protein</fullName>
    </recommendedName>
</protein>
<dbReference type="InParanoid" id="A0A259U1Q3"/>
<dbReference type="RefSeq" id="WP_179271187.1">
    <property type="nucleotide sequence ID" value="NZ_MQWB01000001.1"/>
</dbReference>
<evidence type="ECO:0000313" key="3">
    <source>
        <dbReference type="Proteomes" id="UP000216446"/>
    </source>
</evidence>
<dbReference type="PROSITE" id="PS51257">
    <property type="entry name" value="PROKAR_LIPOPROTEIN"/>
    <property type="match status" value="1"/>
</dbReference>
<evidence type="ECO:0008006" key="4">
    <source>
        <dbReference type="Google" id="ProtNLM"/>
    </source>
</evidence>
<dbReference type="EMBL" id="MQWB01000001">
    <property type="protein sequence ID" value="OZC03866.1"/>
    <property type="molecule type" value="Genomic_DNA"/>
</dbReference>
<proteinExistence type="predicted"/>
<evidence type="ECO:0000256" key="1">
    <source>
        <dbReference type="SAM" id="MobiDB-lite"/>
    </source>
</evidence>
<accession>A0A259U1Q3</accession>
<dbReference type="AlphaFoldDB" id="A0A259U1Q3"/>
<evidence type="ECO:0000313" key="2">
    <source>
        <dbReference type="EMBL" id="OZC03866.1"/>
    </source>
</evidence>
<dbReference type="Proteomes" id="UP000216446">
    <property type="component" value="Unassembled WGS sequence"/>
</dbReference>
<name>A0A259U1Q3_9BACT</name>
<comment type="caution">
    <text evidence="2">The sequence shown here is derived from an EMBL/GenBank/DDBJ whole genome shotgun (WGS) entry which is preliminary data.</text>
</comment>
<feature type="region of interest" description="Disordered" evidence="1">
    <location>
        <begin position="160"/>
        <end position="180"/>
    </location>
</feature>
<reference evidence="2 3" key="1">
    <citation type="submission" date="2016-11" db="EMBL/GenBank/DDBJ databases">
        <title>Study of marine rhodopsin-containing bacteria.</title>
        <authorList>
            <person name="Yoshizawa S."/>
            <person name="Kumagai Y."/>
            <person name="Kogure K."/>
        </authorList>
    </citation>
    <scope>NUCLEOTIDE SEQUENCE [LARGE SCALE GENOMIC DNA]</scope>
    <source>
        <strain evidence="2 3">SG-29</strain>
    </source>
</reference>
<keyword evidence="3" id="KW-1185">Reference proteome</keyword>
<organism evidence="2 3">
    <name type="scientific">Rubricoccus marinus</name>
    <dbReference type="NCBI Taxonomy" id="716817"/>
    <lineage>
        <taxon>Bacteria</taxon>
        <taxon>Pseudomonadati</taxon>
        <taxon>Rhodothermota</taxon>
        <taxon>Rhodothermia</taxon>
        <taxon>Rhodothermales</taxon>
        <taxon>Rubricoccaceae</taxon>
        <taxon>Rubricoccus</taxon>
    </lineage>
</organism>
<gene>
    <name evidence="2" type="ORF">BSZ36_13250</name>
</gene>